<dbReference type="InterPro" id="IPR023299">
    <property type="entry name" value="ATPase_P-typ_cyto_dom_N"/>
</dbReference>
<evidence type="ECO:0000256" key="14">
    <source>
        <dbReference type="ARBA" id="ARBA00022989"/>
    </source>
</evidence>
<dbReference type="InterPro" id="IPR018303">
    <property type="entry name" value="ATPase_P-typ_P_site"/>
</dbReference>
<evidence type="ECO:0000256" key="1">
    <source>
        <dbReference type="ARBA" id="ARBA00004651"/>
    </source>
</evidence>
<evidence type="ECO:0000313" key="22">
    <source>
        <dbReference type="Proteomes" id="UP000680348"/>
    </source>
</evidence>
<keyword evidence="17 18" id="KW-0472">Membrane</keyword>
<dbReference type="GO" id="GO:0043682">
    <property type="term" value="F:P-type divalent copper transporter activity"/>
    <property type="evidence" value="ECO:0007669"/>
    <property type="project" value="TreeGrafter"/>
</dbReference>
<evidence type="ECO:0000256" key="2">
    <source>
        <dbReference type="ARBA" id="ARBA00006024"/>
    </source>
</evidence>
<dbReference type="PROSITE" id="PS50846">
    <property type="entry name" value="HMA_2"/>
    <property type="match status" value="2"/>
</dbReference>
<keyword evidence="14 18" id="KW-1133">Transmembrane helix</keyword>
<feature type="transmembrane region" description="Helical" evidence="18">
    <location>
        <begin position="769"/>
        <end position="791"/>
    </location>
</feature>
<dbReference type="InterPro" id="IPR059000">
    <property type="entry name" value="ATPase_P-type_domA"/>
</dbReference>
<evidence type="ECO:0000256" key="13">
    <source>
        <dbReference type="ARBA" id="ARBA00022967"/>
    </source>
</evidence>
<feature type="transmembrane region" description="Helical" evidence="18">
    <location>
        <begin position="797"/>
        <end position="816"/>
    </location>
</feature>
<dbReference type="SUPFAM" id="SSF55008">
    <property type="entry name" value="HMA, heavy metal-associated domain"/>
    <property type="match status" value="2"/>
</dbReference>
<evidence type="ECO:0000256" key="16">
    <source>
        <dbReference type="ARBA" id="ARBA00023065"/>
    </source>
</evidence>
<dbReference type="GO" id="GO:0005886">
    <property type="term" value="C:plasma membrane"/>
    <property type="evidence" value="ECO:0007669"/>
    <property type="project" value="UniProtKB-SubCell"/>
</dbReference>
<keyword evidence="10" id="KW-0187">Copper transport</keyword>
<keyword evidence="11 18" id="KW-0067">ATP-binding</keyword>
<dbReference type="InterPro" id="IPR006121">
    <property type="entry name" value="HMA_dom"/>
</dbReference>
<evidence type="ECO:0000256" key="19">
    <source>
        <dbReference type="SAM" id="MobiDB-lite"/>
    </source>
</evidence>
<dbReference type="NCBIfam" id="TIGR01525">
    <property type="entry name" value="ATPase-IB_hvy"/>
    <property type="match status" value="1"/>
</dbReference>
<evidence type="ECO:0000256" key="4">
    <source>
        <dbReference type="ARBA" id="ARBA00022448"/>
    </source>
</evidence>
<dbReference type="PANTHER" id="PTHR43520">
    <property type="entry name" value="ATP7, ISOFORM B"/>
    <property type="match status" value="1"/>
</dbReference>
<dbReference type="CDD" id="cd02094">
    <property type="entry name" value="P-type_ATPase_Cu-like"/>
    <property type="match status" value="1"/>
</dbReference>
<dbReference type="Gene3D" id="3.40.1110.10">
    <property type="entry name" value="Calcium-transporting ATPase, cytoplasmic domain N"/>
    <property type="match status" value="1"/>
</dbReference>
<evidence type="ECO:0000256" key="15">
    <source>
        <dbReference type="ARBA" id="ARBA00023008"/>
    </source>
</evidence>
<keyword evidence="22" id="KW-1185">Reference proteome</keyword>
<dbReference type="InterPro" id="IPR001757">
    <property type="entry name" value="P_typ_ATPase"/>
</dbReference>
<comment type="similarity">
    <text evidence="2 18">Belongs to the cation transport ATPase (P-type) (TC 3.A.3) family. Type IB subfamily.</text>
</comment>
<keyword evidence="5 18" id="KW-1003">Cell membrane</keyword>
<dbReference type="InterPro" id="IPR006122">
    <property type="entry name" value="HMA_Cu_ion-bd"/>
</dbReference>
<dbReference type="InterPro" id="IPR017969">
    <property type="entry name" value="Heavy-metal-associated_CS"/>
</dbReference>
<dbReference type="Pfam" id="PF00403">
    <property type="entry name" value="HMA"/>
    <property type="match status" value="2"/>
</dbReference>
<proteinExistence type="inferred from homology"/>
<dbReference type="SUPFAM" id="SSF81653">
    <property type="entry name" value="Calcium ATPase, transduction domain A"/>
    <property type="match status" value="1"/>
</dbReference>
<dbReference type="InterPro" id="IPR036412">
    <property type="entry name" value="HAD-like_sf"/>
</dbReference>
<dbReference type="InterPro" id="IPR023214">
    <property type="entry name" value="HAD_sf"/>
</dbReference>
<accession>A0A942DYP3</accession>
<feature type="region of interest" description="Disordered" evidence="19">
    <location>
        <begin position="826"/>
        <end position="855"/>
    </location>
</feature>
<keyword evidence="15" id="KW-0186">Copper</keyword>
<dbReference type="InterPro" id="IPR044492">
    <property type="entry name" value="P_typ_ATPase_HD_dom"/>
</dbReference>
<dbReference type="NCBIfam" id="TIGR01511">
    <property type="entry name" value="ATPase-IB1_Cu"/>
    <property type="match status" value="1"/>
</dbReference>
<dbReference type="PANTHER" id="PTHR43520:SF8">
    <property type="entry name" value="P-TYPE CU(+) TRANSPORTER"/>
    <property type="match status" value="1"/>
</dbReference>
<feature type="transmembrane region" description="Helical" evidence="18">
    <location>
        <begin position="425"/>
        <end position="447"/>
    </location>
</feature>
<feature type="transmembrane region" description="Helical" evidence="18">
    <location>
        <begin position="453"/>
        <end position="476"/>
    </location>
</feature>
<dbReference type="SFLD" id="SFLDF00027">
    <property type="entry name" value="p-type_atpase"/>
    <property type="match status" value="1"/>
</dbReference>
<feature type="transmembrane region" description="Helical" evidence="18">
    <location>
        <begin position="206"/>
        <end position="224"/>
    </location>
</feature>
<dbReference type="SUPFAM" id="SSF56784">
    <property type="entry name" value="HAD-like"/>
    <property type="match status" value="1"/>
</dbReference>
<dbReference type="PROSITE" id="PS01047">
    <property type="entry name" value="HMA_1"/>
    <property type="match status" value="2"/>
</dbReference>
<dbReference type="Proteomes" id="UP000680348">
    <property type="component" value="Unassembled WGS sequence"/>
</dbReference>
<dbReference type="RefSeq" id="WP_188255619.1">
    <property type="nucleotide sequence ID" value="NZ_JABVCF010000008.1"/>
</dbReference>
<dbReference type="GO" id="GO:0060003">
    <property type="term" value="P:copper ion export"/>
    <property type="evidence" value="ECO:0007669"/>
    <property type="project" value="UniProtKB-ARBA"/>
</dbReference>
<dbReference type="InterPro" id="IPR023298">
    <property type="entry name" value="ATPase_P-typ_TM_dom_sf"/>
</dbReference>
<keyword evidence="16" id="KW-0406">Ion transport</keyword>
<dbReference type="GO" id="GO:0005524">
    <property type="term" value="F:ATP binding"/>
    <property type="evidence" value="ECO:0007669"/>
    <property type="project" value="UniProtKB-UniRule"/>
</dbReference>
<dbReference type="PROSITE" id="PS00154">
    <property type="entry name" value="ATPASE_E1_E2"/>
    <property type="match status" value="1"/>
</dbReference>
<evidence type="ECO:0000256" key="12">
    <source>
        <dbReference type="ARBA" id="ARBA00022842"/>
    </source>
</evidence>
<dbReference type="AlphaFoldDB" id="A0A942DYP3"/>
<keyword evidence="13" id="KW-1278">Translocase</keyword>
<keyword evidence="8" id="KW-0677">Repeat</keyword>
<sequence>MNAPVKLESGGLSQSFPIEGMTCASCVRRVEQAIGKVPGVASASVNLATERADVTYEGSPQTNAVVKAIQAAGYEVPAEASEFEIEGMTCASCVRRVEQAIRAVPGVLDASVNLATERATVTVAGAIPVTAVEAAVRNAGYEARLASAASDAAQRREEAKEAELGQLRRDLSIAAVLTLPIFLIDMGIHLFPGFHHWLGMTVGDRAVYVLFFVLATIVQFGPGLRFYRKGVPALLRLAPDMNSLVVIGTSAAWTYSVVATFLPSILPAGTVNVYFEASAVIVTLILLGRYLEAKAKGRTSEAIKRLMGLQAKSARVERDGAFVDVPLEDVRVGDVVQVRPGDKVPVDGIVLRGASFVDEAMISGEPVPVSKGEGAEVIGGTINKTGSFVFRAAKVGADTLLAQIIRMVEAAQGSKLPIQAMVDRVTAWFVPAVMVAAALTFVVWLVFGPEPALTFGLANAVAVLIIACPCAMGLATPTSIMVGTGRAAELGILFRNGEALQTLRSSQVVAVDKTGTLTLGRPELTDFIVAEGFHPDEALSLIASVEAQSEHPIAAAITNGAKNRELQLEEAQDFEAVPGFGATAIVAGRQVAVGADRYMERLGVDVGAFRDQASEFGRKAKTPLYAAINGQLAAVLAVADPMKPTTPQAIRALHELGLKVAMITGDNRRTAEAIAAELGIDEVVAEVLPDGKVEAIRRLRAGNRVVTFVGDGINDAPALAEADVGIAIGTGTDIAIESADVVLMSGDLNGVANAIGLSKATIENIRQNLFWAFAYNTVLIPVAAGALYPLWGILLSPQLAAGAMALSSVFVVGNAMRLKRYKAPLQSPDAGSGEASATARSLGTKGVSPAASSGR</sequence>
<evidence type="ECO:0000256" key="18">
    <source>
        <dbReference type="RuleBase" id="RU362081"/>
    </source>
</evidence>
<evidence type="ECO:0000313" key="21">
    <source>
        <dbReference type="EMBL" id="MBS3650056.1"/>
    </source>
</evidence>
<keyword evidence="6 18" id="KW-0812">Transmembrane</keyword>
<evidence type="ECO:0000256" key="7">
    <source>
        <dbReference type="ARBA" id="ARBA00022723"/>
    </source>
</evidence>
<dbReference type="NCBIfam" id="TIGR01494">
    <property type="entry name" value="ATPase_P-type"/>
    <property type="match status" value="1"/>
</dbReference>
<dbReference type="CDD" id="cd00371">
    <property type="entry name" value="HMA"/>
    <property type="match status" value="2"/>
</dbReference>
<dbReference type="GO" id="GO:0016887">
    <property type="term" value="F:ATP hydrolysis activity"/>
    <property type="evidence" value="ECO:0007669"/>
    <property type="project" value="InterPro"/>
</dbReference>
<dbReference type="InterPro" id="IPR008250">
    <property type="entry name" value="ATPase_P-typ_transduc_dom_A_sf"/>
</dbReference>
<feature type="domain" description="HMA" evidence="20">
    <location>
        <begin position="12"/>
        <end position="77"/>
    </location>
</feature>
<dbReference type="InterPro" id="IPR036163">
    <property type="entry name" value="HMA_dom_sf"/>
</dbReference>
<feature type="transmembrane region" description="Helical" evidence="18">
    <location>
        <begin position="244"/>
        <end position="266"/>
    </location>
</feature>
<dbReference type="FunFam" id="2.70.150.10:FF:000020">
    <property type="entry name" value="Copper-exporting P-type ATPase A"/>
    <property type="match status" value="1"/>
</dbReference>
<evidence type="ECO:0000256" key="8">
    <source>
        <dbReference type="ARBA" id="ARBA00022737"/>
    </source>
</evidence>
<dbReference type="SFLD" id="SFLDG00002">
    <property type="entry name" value="C1.7:_P-type_atpase_like"/>
    <property type="match status" value="1"/>
</dbReference>
<dbReference type="EC" id="7.2.2.8" evidence="3"/>
<keyword evidence="4" id="KW-0813">Transport</keyword>
<dbReference type="GO" id="GO:0055070">
    <property type="term" value="P:copper ion homeostasis"/>
    <property type="evidence" value="ECO:0007669"/>
    <property type="project" value="TreeGrafter"/>
</dbReference>
<dbReference type="FunFam" id="3.30.70.100:FF:000005">
    <property type="entry name" value="Copper-exporting P-type ATPase A"/>
    <property type="match status" value="2"/>
</dbReference>
<evidence type="ECO:0000259" key="20">
    <source>
        <dbReference type="PROSITE" id="PS50846"/>
    </source>
</evidence>
<dbReference type="PRINTS" id="PR00119">
    <property type="entry name" value="CATATPASE"/>
</dbReference>
<dbReference type="GO" id="GO:0005507">
    <property type="term" value="F:copper ion binding"/>
    <property type="evidence" value="ECO:0007669"/>
    <property type="project" value="InterPro"/>
</dbReference>
<dbReference type="Gene3D" id="3.30.70.100">
    <property type="match status" value="2"/>
</dbReference>
<evidence type="ECO:0000256" key="5">
    <source>
        <dbReference type="ARBA" id="ARBA00022475"/>
    </source>
</evidence>
<comment type="caution">
    <text evidence="21">The sequence shown here is derived from an EMBL/GenBank/DDBJ whole genome shotgun (WGS) entry which is preliminary data.</text>
</comment>
<dbReference type="EMBL" id="JAGWCR010000008">
    <property type="protein sequence ID" value="MBS3650056.1"/>
    <property type="molecule type" value="Genomic_DNA"/>
</dbReference>
<comment type="subcellular location">
    <subcellularLocation>
        <location evidence="1">Cell membrane</location>
        <topology evidence="1">Multi-pass membrane protein</topology>
    </subcellularLocation>
</comment>
<evidence type="ECO:0000256" key="6">
    <source>
        <dbReference type="ARBA" id="ARBA00022692"/>
    </source>
</evidence>
<keyword evidence="9 18" id="KW-0547">Nucleotide-binding</keyword>
<dbReference type="PRINTS" id="PR00120">
    <property type="entry name" value="HATPASE"/>
</dbReference>
<dbReference type="Pfam" id="PF00702">
    <property type="entry name" value="Hydrolase"/>
    <property type="match status" value="1"/>
</dbReference>
<evidence type="ECO:0000256" key="10">
    <source>
        <dbReference type="ARBA" id="ARBA00022796"/>
    </source>
</evidence>
<gene>
    <name evidence="21" type="ORF">KEU06_15700</name>
</gene>
<organism evidence="21 22">
    <name type="scientific">Pseudaminobacter soli</name>
    <name type="common">ex Zhang et al. 2022</name>
    <dbReference type="NCBI Taxonomy" id="2831468"/>
    <lineage>
        <taxon>Bacteria</taxon>
        <taxon>Pseudomonadati</taxon>
        <taxon>Pseudomonadota</taxon>
        <taxon>Alphaproteobacteria</taxon>
        <taxon>Hyphomicrobiales</taxon>
        <taxon>Phyllobacteriaceae</taxon>
        <taxon>Pseudaminobacter</taxon>
    </lineage>
</organism>
<dbReference type="SFLD" id="SFLDS00003">
    <property type="entry name" value="Haloacid_Dehalogenase"/>
    <property type="match status" value="1"/>
</dbReference>
<evidence type="ECO:0000256" key="3">
    <source>
        <dbReference type="ARBA" id="ARBA00012517"/>
    </source>
</evidence>
<dbReference type="NCBIfam" id="TIGR00003">
    <property type="entry name" value="copper ion binding protein"/>
    <property type="match status" value="2"/>
</dbReference>
<keyword evidence="7 18" id="KW-0479">Metal-binding</keyword>
<evidence type="ECO:0000256" key="17">
    <source>
        <dbReference type="ARBA" id="ARBA00023136"/>
    </source>
</evidence>
<dbReference type="InterPro" id="IPR027256">
    <property type="entry name" value="P-typ_ATPase_IB"/>
</dbReference>
<evidence type="ECO:0000256" key="9">
    <source>
        <dbReference type="ARBA" id="ARBA00022741"/>
    </source>
</evidence>
<name>A0A942DYP3_9HYPH</name>
<dbReference type="Gene3D" id="3.40.50.1000">
    <property type="entry name" value="HAD superfamily/HAD-like"/>
    <property type="match status" value="1"/>
</dbReference>
<dbReference type="GO" id="GO:0140581">
    <property type="term" value="F:P-type monovalent copper transporter activity"/>
    <property type="evidence" value="ECO:0007669"/>
    <property type="project" value="UniProtKB-EC"/>
</dbReference>
<dbReference type="SUPFAM" id="SSF81665">
    <property type="entry name" value="Calcium ATPase, transmembrane domain M"/>
    <property type="match status" value="1"/>
</dbReference>
<protein>
    <recommendedName>
        <fullName evidence="3">P-type Cu(+) transporter</fullName>
        <ecNumber evidence="3">7.2.2.8</ecNumber>
    </recommendedName>
</protein>
<feature type="transmembrane region" description="Helical" evidence="18">
    <location>
        <begin position="272"/>
        <end position="291"/>
    </location>
</feature>
<dbReference type="Gene3D" id="2.70.150.10">
    <property type="entry name" value="Calcium-transporting ATPase, cytoplasmic transduction domain A"/>
    <property type="match status" value="1"/>
</dbReference>
<feature type="transmembrane region" description="Helical" evidence="18">
    <location>
        <begin position="173"/>
        <end position="194"/>
    </location>
</feature>
<dbReference type="Pfam" id="PF00122">
    <property type="entry name" value="E1-E2_ATPase"/>
    <property type="match status" value="1"/>
</dbReference>
<keyword evidence="12" id="KW-0460">Magnesium</keyword>
<evidence type="ECO:0000256" key="11">
    <source>
        <dbReference type="ARBA" id="ARBA00022840"/>
    </source>
</evidence>
<reference evidence="21" key="1">
    <citation type="submission" date="2021-04" db="EMBL/GenBank/DDBJ databases">
        <title>Pseudaminobacter soli sp. nov., isolated from paddy soil contaminated by heavy metals.</title>
        <authorList>
            <person name="Zhang K."/>
        </authorList>
    </citation>
    <scope>NUCLEOTIDE SEQUENCE</scope>
    <source>
        <strain evidence="21">19-2017</strain>
    </source>
</reference>
<feature type="domain" description="HMA" evidence="20">
    <location>
        <begin position="79"/>
        <end position="144"/>
    </location>
</feature>